<keyword evidence="2" id="KW-1185">Reference proteome</keyword>
<evidence type="ECO:0000313" key="2">
    <source>
        <dbReference type="Proteomes" id="UP000273022"/>
    </source>
</evidence>
<dbReference type="Proteomes" id="UP000273022">
    <property type="component" value="Unassembled WGS sequence"/>
</dbReference>
<dbReference type="EMBL" id="QYYH01000061">
    <property type="protein sequence ID" value="RJY14699.1"/>
    <property type="molecule type" value="Genomic_DNA"/>
</dbReference>
<protein>
    <submittedName>
        <fullName evidence="1">Uncharacterized protein</fullName>
    </submittedName>
</protein>
<proteinExistence type="predicted"/>
<comment type="caution">
    <text evidence="1">The sequence shown here is derived from an EMBL/GenBank/DDBJ whole genome shotgun (WGS) entry which is preliminary data.</text>
</comment>
<dbReference type="RefSeq" id="WP_121853658.1">
    <property type="nucleotide sequence ID" value="NZ_CP037952.1"/>
</dbReference>
<evidence type="ECO:0000313" key="1">
    <source>
        <dbReference type="EMBL" id="RJY14699.1"/>
    </source>
</evidence>
<organism evidence="1 2">
    <name type="scientific">Parashewanella spongiae</name>
    <dbReference type="NCBI Taxonomy" id="342950"/>
    <lineage>
        <taxon>Bacteria</taxon>
        <taxon>Pseudomonadati</taxon>
        <taxon>Pseudomonadota</taxon>
        <taxon>Gammaproteobacteria</taxon>
        <taxon>Alteromonadales</taxon>
        <taxon>Shewanellaceae</taxon>
        <taxon>Parashewanella</taxon>
    </lineage>
</organism>
<name>A0A3A6U0Z0_9GAMM</name>
<gene>
    <name evidence="1" type="ORF">D5R81_10855</name>
</gene>
<dbReference type="AlphaFoldDB" id="A0A3A6U0Z0"/>
<reference evidence="1 2" key="1">
    <citation type="submission" date="2018-09" db="EMBL/GenBank/DDBJ databases">
        <title>Phylogeny of the Shewanellaceae, and recommendation for two new genera, Pseudoshewanella and Parashewanella.</title>
        <authorList>
            <person name="Wang G."/>
        </authorList>
    </citation>
    <scope>NUCLEOTIDE SEQUENCE [LARGE SCALE GENOMIC DNA]</scope>
    <source>
        <strain evidence="1 2">KCTC 22492</strain>
    </source>
</reference>
<accession>A0A3A6U0Z0</accession>
<sequence>MAVSSTKIIKSDTYLQDPTPRKVQSWELSYNKTYDVSSDSDSDSDVPPTLDFLSQAVTASACSQQERDLLMRLDQPNFGRRVEALHCTDCFSKHFCSKHKPQTLPLDEYQAHKETQDQCIQDIIEIQHELTEAKSKQKPCRNLEKALFHARNAKEKFNQDFKSRLQN</sequence>